<gene>
    <name evidence="3" type="ORF">LSAA_15178</name>
</gene>
<keyword evidence="1" id="KW-0175">Coiled coil</keyword>
<dbReference type="Gene3D" id="1.10.418.10">
    <property type="entry name" value="Calponin-like domain"/>
    <property type="match status" value="1"/>
</dbReference>
<dbReference type="AlphaFoldDB" id="A0A7R8HE11"/>
<evidence type="ECO:0000313" key="4">
    <source>
        <dbReference type="Proteomes" id="UP000675881"/>
    </source>
</evidence>
<organism evidence="3 4">
    <name type="scientific">Lepeophtheirus salmonis</name>
    <name type="common">Salmon louse</name>
    <name type="synonym">Caligus salmonis</name>
    <dbReference type="NCBI Taxonomy" id="72036"/>
    <lineage>
        <taxon>Eukaryota</taxon>
        <taxon>Metazoa</taxon>
        <taxon>Ecdysozoa</taxon>
        <taxon>Arthropoda</taxon>
        <taxon>Crustacea</taxon>
        <taxon>Multicrustacea</taxon>
        <taxon>Hexanauplia</taxon>
        <taxon>Copepoda</taxon>
        <taxon>Siphonostomatoida</taxon>
        <taxon>Caligidae</taxon>
        <taxon>Lepeophtheirus</taxon>
    </lineage>
</organism>
<feature type="coiled-coil region" evidence="1">
    <location>
        <begin position="412"/>
        <end position="566"/>
    </location>
</feature>
<sequence>MENINAFLRAAKDYGVPEEEVFQTPDLFEARNIPQVLGLVQKWLLKMNNNEIVTMNSSEMCNGAPSVTNGGESTLHPHDTKTVSPEMLYKLSKKIAQLTKKIQKLLDPHHQPTTNGAAPNSSKPESLSSNETLRKELNKTKNTLKNMEAKMAEREEENRQMIESLNIRGEGSNHLTNGQSVSSTSSSTLNQEESNTLITTLNEKVNQLIKEKTDLIRKIDRKDVLNENLSWERESLQKELKELTGSVSSLNLELSAARVELSYKKNNTDDQEDNEFTDELIRRIEELTANKENLVSQLEESLIFQTTQGTQIEGQIQTISELTNGLDKEHKITEELNSELLRMQNERKENEIDSATIVERATKELATQYEMTLDDSKKFYEQEIIDIQESLRSSEDLVQDLKESSERMNQSIKTRDEEIDSLRSELSQIKAESEIAIREIKELTLAECQERLSETEKSAEERVNLLQLNMDQRIEELQTNLKEMTSTGEEVKLKLLESEGLGVAKENEYKERIQQLEEALEQALTEREEILLAAGDEIQNEKDIALEIEQRLMDDFEWKLREIEREHRHKLDELKIEGENQIRTANDAYNRTKDESFTKMSIDLHRNMEEKLKAERSSIKSNYEEQSIRDKEASFAKAKMEFEREKRTLENSFSEERTRLEREIRALKRKYENKEQEANRRLSRFQDKSKKDLEELQSSLNDELSRTSAEYKGKISELESRLRASDGHRVDSIFKVREDIEVEFSEKMETLRDMYLGEVENERMKVEELRSKLSESHDRIRAQSETNYTEIDELNAYIASREEEHETKINELLTRLQEQTTLAVRLQEEIDEYEWFVEDEEGNLTERNPNERPPSALKVRPPSTKPYDRNKGSSTLSLNKIESVRSTSSRLDLSEDEKEEEVPSLSSHSSKENKQPLQ</sequence>
<evidence type="ECO:0000256" key="2">
    <source>
        <dbReference type="SAM" id="MobiDB-lite"/>
    </source>
</evidence>
<dbReference type="OrthoDB" id="6363515at2759"/>
<proteinExistence type="predicted"/>
<protein>
    <submittedName>
        <fullName evidence="3">(salmon louse) hypothetical protein</fullName>
    </submittedName>
</protein>
<feature type="region of interest" description="Disordered" evidence="2">
    <location>
        <begin position="841"/>
        <end position="918"/>
    </location>
</feature>
<reference evidence="3" key="1">
    <citation type="submission" date="2021-02" db="EMBL/GenBank/DDBJ databases">
        <authorList>
            <person name="Bekaert M."/>
        </authorList>
    </citation>
    <scope>NUCLEOTIDE SEQUENCE</scope>
    <source>
        <strain evidence="3">IoA-00</strain>
    </source>
</reference>
<evidence type="ECO:0000313" key="3">
    <source>
        <dbReference type="EMBL" id="CAF3036719.1"/>
    </source>
</evidence>
<evidence type="ECO:0000256" key="1">
    <source>
        <dbReference type="SAM" id="Coils"/>
    </source>
</evidence>
<dbReference type="InterPro" id="IPR001715">
    <property type="entry name" value="CH_dom"/>
</dbReference>
<keyword evidence="4" id="KW-1185">Reference proteome</keyword>
<dbReference type="PROSITE" id="PS50021">
    <property type="entry name" value="CH"/>
    <property type="match status" value="1"/>
</dbReference>
<dbReference type="Proteomes" id="UP000675881">
    <property type="component" value="Chromosome 9"/>
</dbReference>
<feature type="compositionally biased region" description="Polar residues" evidence="2">
    <location>
        <begin position="872"/>
        <end position="891"/>
    </location>
</feature>
<feature type="region of interest" description="Disordered" evidence="2">
    <location>
        <begin position="168"/>
        <end position="191"/>
    </location>
</feature>
<name>A0A7R8HE11_LEPSM</name>
<feature type="compositionally biased region" description="Low complexity" evidence="2">
    <location>
        <begin position="175"/>
        <end position="191"/>
    </location>
</feature>
<feature type="region of interest" description="Disordered" evidence="2">
    <location>
        <begin position="108"/>
        <end position="132"/>
    </location>
</feature>
<dbReference type="InterPro" id="IPR036872">
    <property type="entry name" value="CH_dom_sf"/>
</dbReference>
<accession>A0A7R8HE11</accession>
<feature type="compositionally biased region" description="Basic and acidic residues" evidence="2">
    <location>
        <begin position="909"/>
        <end position="918"/>
    </location>
</feature>
<feature type="compositionally biased region" description="Polar residues" evidence="2">
    <location>
        <begin position="111"/>
        <end position="131"/>
    </location>
</feature>
<feature type="coiled-coil region" evidence="1">
    <location>
        <begin position="198"/>
        <end position="253"/>
    </location>
</feature>
<dbReference type="SUPFAM" id="SSF47576">
    <property type="entry name" value="Calponin-homology domain, CH-domain"/>
    <property type="match status" value="1"/>
</dbReference>
<feature type="coiled-coil region" evidence="1">
    <location>
        <begin position="650"/>
        <end position="721"/>
    </location>
</feature>
<dbReference type="EMBL" id="HG994588">
    <property type="protein sequence ID" value="CAF3036719.1"/>
    <property type="molecule type" value="Genomic_DNA"/>
</dbReference>